<proteinExistence type="predicted"/>
<evidence type="ECO:0000313" key="1">
    <source>
        <dbReference type="EMBL" id="CAL4244006.1"/>
    </source>
</evidence>
<dbReference type="Proteomes" id="UP001497623">
    <property type="component" value="Unassembled WGS sequence"/>
</dbReference>
<reference evidence="1 2" key="1">
    <citation type="submission" date="2024-05" db="EMBL/GenBank/DDBJ databases">
        <authorList>
            <person name="Wallberg A."/>
        </authorList>
    </citation>
    <scope>NUCLEOTIDE SEQUENCE [LARGE SCALE GENOMIC DNA]</scope>
</reference>
<feature type="non-terminal residue" evidence="1">
    <location>
        <position position="1"/>
    </location>
</feature>
<keyword evidence="2" id="KW-1185">Reference proteome</keyword>
<evidence type="ECO:0000313" key="2">
    <source>
        <dbReference type="Proteomes" id="UP001497623"/>
    </source>
</evidence>
<accession>A0AAV2SVH3</accession>
<dbReference type="AlphaFoldDB" id="A0AAV2SVH3"/>
<sequence length="105" mass="11788">QARHGHSYSSRVTGTQEGYELVWERIEAQAMATSSHCFADNLLPLMQADGSFSDLKYGQDGSKSFSEHGRRLSCFGYNHILNNGDYTDNLTLCFNYITYDAPPNP</sequence>
<name>A0AAV2SVH3_MEGNR</name>
<protein>
    <submittedName>
        <fullName evidence="1">Uncharacterized protein</fullName>
    </submittedName>
</protein>
<feature type="non-terminal residue" evidence="1">
    <location>
        <position position="105"/>
    </location>
</feature>
<comment type="caution">
    <text evidence="1">The sequence shown here is derived from an EMBL/GenBank/DDBJ whole genome shotgun (WGS) entry which is preliminary data.</text>
</comment>
<gene>
    <name evidence="1" type="ORF">MNOR_LOCUS40903</name>
</gene>
<dbReference type="EMBL" id="CAXKWB010135064">
    <property type="protein sequence ID" value="CAL4244006.1"/>
    <property type="molecule type" value="Genomic_DNA"/>
</dbReference>
<organism evidence="1 2">
    <name type="scientific">Meganyctiphanes norvegica</name>
    <name type="common">Northern krill</name>
    <name type="synonym">Thysanopoda norvegica</name>
    <dbReference type="NCBI Taxonomy" id="48144"/>
    <lineage>
        <taxon>Eukaryota</taxon>
        <taxon>Metazoa</taxon>
        <taxon>Ecdysozoa</taxon>
        <taxon>Arthropoda</taxon>
        <taxon>Crustacea</taxon>
        <taxon>Multicrustacea</taxon>
        <taxon>Malacostraca</taxon>
        <taxon>Eumalacostraca</taxon>
        <taxon>Eucarida</taxon>
        <taxon>Euphausiacea</taxon>
        <taxon>Euphausiidae</taxon>
        <taxon>Meganyctiphanes</taxon>
    </lineage>
</organism>